<comment type="caution">
    <text evidence="3">The sequence shown here is derived from an EMBL/GenBank/DDBJ whole genome shotgun (WGS) entry which is preliminary data.</text>
</comment>
<accession>A0AA36JC17</accession>
<dbReference type="PANTHER" id="PTHR47447">
    <property type="entry name" value="OS03G0856100 PROTEIN"/>
    <property type="match status" value="1"/>
</dbReference>
<dbReference type="PROSITE" id="PS51375">
    <property type="entry name" value="PPR"/>
    <property type="match status" value="2"/>
</dbReference>
<dbReference type="InterPro" id="IPR011990">
    <property type="entry name" value="TPR-like_helical_dom_sf"/>
</dbReference>
<dbReference type="Pfam" id="PF01535">
    <property type="entry name" value="PPR"/>
    <property type="match status" value="1"/>
</dbReference>
<reference evidence="3" key="1">
    <citation type="submission" date="2023-08" db="EMBL/GenBank/DDBJ databases">
        <authorList>
            <person name="Chen Y."/>
            <person name="Shah S."/>
            <person name="Dougan E. K."/>
            <person name="Thang M."/>
            <person name="Chan C."/>
        </authorList>
    </citation>
    <scope>NUCLEOTIDE SEQUENCE</scope>
</reference>
<organism evidence="3 4">
    <name type="scientific">Effrenium voratum</name>
    <dbReference type="NCBI Taxonomy" id="2562239"/>
    <lineage>
        <taxon>Eukaryota</taxon>
        <taxon>Sar</taxon>
        <taxon>Alveolata</taxon>
        <taxon>Dinophyceae</taxon>
        <taxon>Suessiales</taxon>
        <taxon>Symbiodiniaceae</taxon>
        <taxon>Effrenium</taxon>
    </lineage>
</organism>
<dbReference type="AlphaFoldDB" id="A0AA36JC17"/>
<protein>
    <recommendedName>
        <fullName evidence="5">Pentatricopeptide repeat-containing protein, chloroplastic</fullName>
    </recommendedName>
</protein>
<evidence type="ECO:0008006" key="5">
    <source>
        <dbReference type="Google" id="ProtNLM"/>
    </source>
</evidence>
<proteinExistence type="predicted"/>
<feature type="repeat" description="PPR" evidence="2">
    <location>
        <begin position="167"/>
        <end position="201"/>
    </location>
</feature>
<keyword evidence="4" id="KW-1185">Reference proteome</keyword>
<name>A0AA36JC17_9DINO</name>
<evidence type="ECO:0000313" key="3">
    <source>
        <dbReference type="EMBL" id="CAJ1402286.1"/>
    </source>
</evidence>
<dbReference type="Pfam" id="PF13812">
    <property type="entry name" value="PPR_3"/>
    <property type="match status" value="1"/>
</dbReference>
<evidence type="ECO:0000256" key="1">
    <source>
        <dbReference type="ARBA" id="ARBA00022737"/>
    </source>
</evidence>
<dbReference type="Pfam" id="PF13041">
    <property type="entry name" value="PPR_2"/>
    <property type="match status" value="1"/>
</dbReference>
<dbReference type="Proteomes" id="UP001178507">
    <property type="component" value="Unassembled WGS sequence"/>
</dbReference>
<evidence type="ECO:0000313" key="4">
    <source>
        <dbReference type="Proteomes" id="UP001178507"/>
    </source>
</evidence>
<dbReference type="InterPro" id="IPR002885">
    <property type="entry name" value="PPR_rpt"/>
</dbReference>
<keyword evidence="1" id="KW-0677">Repeat</keyword>
<dbReference type="PANTHER" id="PTHR47447:SF17">
    <property type="entry name" value="OS12G0638900 PROTEIN"/>
    <property type="match status" value="1"/>
</dbReference>
<feature type="repeat" description="PPR" evidence="2">
    <location>
        <begin position="76"/>
        <end position="110"/>
    </location>
</feature>
<gene>
    <name evidence="3" type="ORF">EVOR1521_LOCUS25211</name>
</gene>
<sequence length="439" mass="47852">MQAPSAAGPCQAVQATKVLRELAKKNAEKAYRTLQYMQQEMLEPNVFHFSSIIGSNWTLALSLIFHQMRQQLVQCNVVTYNAAMDASCRGWHWDLAMELLHNMPSRTLEPDMYSDSTLLRSLPWCFATTMLQRAALAACNSAMKACEAQWQAALRTMQLAKLQLSLDTVSYGAALSACASSGLWQRAARLLGGMRAEQVVADLICFNCVTSSYETGGRWPFALVALGAYWPPSLVSYTSAMSSCHRGTHWQTALCLLSSVQRRLRASRACLNCALSACARGTLWQQALAMISEDTPDATGVSAAIQALGQAQWSYVLQLLRLPQLDAVCYNSDALGILGAAGRWQLCLEVLMQMQVSHTELSVSSYSPGISACAAQLLWRHSLALLSQMQFNEVAPDALSLAFVLASRPNYGFSAALLTKVEAVALRQCAMGKAINATP</sequence>
<evidence type="ECO:0000256" key="2">
    <source>
        <dbReference type="PROSITE-ProRule" id="PRU00708"/>
    </source>
</evidence>
<dbReference type="EMBL" id="CAUJNA010003446">
    <property type="protein sequence ID" value="CAJ1402286.1"/>
    <property type="molecule type" value="Genomic_DNA"/>
</dbReference>
<dbReference type="Gene3D" id="1.25.40.10">
    <property type="entry name" value="Tetratricopeptide repeat domain"/>
    <property type="match status" value="3"/>
</dbReference>